<name>A0ABW6TY12_9ACTN</name>
<feature type="compositionally biased region" description="Gly residues" evidence="4">
    <location>
        <begin position="904"/>
        <end position="915"/>
    </location>
</feature>
<dbReference type="PROSITE" id="PS50011">
    <property type="entry name" value="PROTEIN_KINASE_DOM"/>
    <property type="match status" value="1"/>
</dbReference>
<comment type="caution">
    <text evidence="7">The sequence shown here is derived from an EMBL/GenBank/DDBJ whole genome shotgun (WGS) entry which is preliminary data.</text>
</comment>
<feature type="compositionally biased region" description="Low complexity" evidence="4">
    <location>
        <begin position="886"/>
        <end position="903"/>
    </location>
</feature>
<keyword evidence="5" id="KW-0812">Transmembrane</keyword>
<feature type="domain" description="Protein kinase" evidence="6">
    <location>
        <begin position="1"/>
        <end position="721"/>
    </location>
</feature>
<keyword evidence="5" id="KW-0472">Membrane</keyword>
<feature type="region of interest" description="Disordered" evidence="4">
    <location>
        <begin position="769"/>
        <end position="841"/>
    </location>
</feature>
<feature type="region of interest" description="Disordered" evidence="4">
    <location>
        <begin position="727"/>
        <end position="753"/>
    </location>
</feature>
<dbReference type="RefSeq" id="WP_388627159.1">
    <property type="nucleotide sequence ID" value="NZ_JBIAUT010000004.1"/>
</dbReference>
<sequence length="1082" mass="108715">MDDYAGRILAGRYRLPLPPSDVFELVETRAFDTLSGQEVLVRQIPLPEVVDAEVVDSSGGCPGLGQGPGPAAHGARRTGRGPADDPAVSRALAAATAAAQVPDHPRLDQVFHVFAEGGSLWVVSELVPARPLAALLAERPLSPHRAAEVAADVLTALRALHAHGWTHRNITTRTVLICDDGRAVLTGLAAGAAEEALCGYNPVPEGMDPPTGASGGTGAASGGAGMSAGASMNAGGGMPSPRRAARGAAGPQGPPGQPGSSAAGGGRAPGGGPRGAGGVRPGPGAGLGPGSAPSAGGPGAGPRPGPGSGFGGGFAQRGSAQGGGVPGGSVPGGPVAPRPGGQGGRPSPSPYRDQGAAGGFLPPGGPRVSGEPWPPLNSRPPAGGQGAGRPGRGQSGSQGAGPGAGQPGPQAGPRQVRSSAIAAYHAGAARAAAARAAGENAPPATPTGSSTWGGGSAASGAAPTPGAGSPHGTSSGRNRPPGPPGAHSGPAGPGNASRPDVPEVKLPGPATSWPAFPGLTAPPRSAAPGPAPAPAVPPGARLGAGNGAVHGSGNAALPSPPLSPPPPRASESPAKSPECSPSATAPGSESAGKPPAAWGAAGRQPAGALAVERARQARMVVVGAVTERWAPEQAWPVQESWQLAPPVGPAADLWALGALLFRVVQGHAPYPEDSTAELVRLVCVEPPAYAEECGALRPVVESLMRKDPSERPEFEELRGWLRSLIRSAPEPEPGGRTLTVPDTTPDTPADQHRLPIVRRKGELVRRRRGRPITAVDTAPAAHGRHKKTAKDTAKDTARGTARGTARDSARNSARDTTKGNVPAPRSGTPRTRHLQEQRGRPARSAFGLGRLLLGLVLLLLIGAALYAMLFMPRAEDSAGQARADRTGSAGARSAAPRAPSTAGTPGGTRAAGGTGASDAATAEERIAEPDGAATGFTLRKDPKGFTVAVAKDWQRRGENDRGQVVYAGGEYELVVVPGRDEVAEFGSDPMAYQQSKEPELEAYRSSSWSGASGLRRIDVGGTASAEGTFNWNDSSGRQVYVRNSATIVKGRYHLLQVIGPMNEQRSVDRFFEQAAATYRAGG</sequence>
<dbReference type="InterPro" id="IPR011009">
    <property type="entry name" value="Kinase-like_dom_sf"/>
</dbReference>
<feature type="compositionally biased region" description="Low complexity" evidence="4">
    <location>
        <begin position="407"/>
        <end position="450"/>
    </location>
</feature>
<dbReference type="PANTHER" id="PTHR45832">
    <property type="entry name" value="SERINE/THREONINE-PROTEIN KINASE SAMKA-RELATED-RELATED"/>
    <property type="match status" value="1"/>
</dbReference>
<dbReference type="SUPFAM" id="SSF56112">
    <property type="entry name" value="Protein kinase-like (PK-like)"/>
    <property type="match status" value="1"/>
</dbReference>
<dbReference type="GO" id="GO:0016301">
    <property type="term" value="F:kinase activity"/>
    <property type="evidence" value="ECO:0007669"/>
    <property type="project" value="UniProtKB-KW"/>
</dbReference>
<keyword evidence="2" id="KW-0547">Nucleotide-binding</keyword>
<keyword evidence="3" id="KW-0067">ATP-binding</keyword>
<evidence type="ECO:0000259" key="6">
    <source>
        <dbReference type="PROSITE" id="PS50011"/>
    </source>
</evidence>
<dbReference type="PANTHER" id="PTHR45832:SF22">
    <property type="entry name" value="SERINE_THREONINE-PROTEIN KINASE SAMKA-RELATED"/>
    <property type="match status" value="1"/>
</dbReference>
<feature type="compositionally biased region" description="Low complexity" evidence="4">
    <location>
        <begin position="591"/>
        <end position="601"/>
    </location>
</feature>
<dbReference type="Proteomes" id="UP001602123">
    <property type="component" value="Unassembled WGS sequence"/>
</dbReference>
<accession>A0ABW6TY12</accession>
<evidence type="ECO:0000256" key="4">
    <source>
        <dbReference type="SAM" id="MobiDB-lite"/>
    </source>
</evidence>
<feature type="region of interest" description="Disordered" evidence="4">
    <location>
        <begin position="59"/>
        <end position="87"/>
    </location>
</feature>
<dbReference type="SMART" id="SM00220">
    <property type="entry name" value="S_TKc"/>
    <property type="match status" value="1"/>
</dbReference>
<dbReference type="EMBL" id="JBIAUT010000004">
    <property type="protein sequence ID" value="MFF4217463.1"/>
    <property type="molecule type" value="Genomic_DNA"/>
</dbReference>
<keyword evidence="5" id="KW-1133">Transmembrane helix</keyword>
<reference evidence="7 8" key="1">
    <citation type="submission" date="2024-10" db="EMBL/GenBank/DDBJ databases">
        <title>The Natural Products Discovery Center: Release of the First 8490 Sequenced Strains for Exploring Actinobacteria Biosynthetic Diversity.</title>
        <authorList>
            <person name="Kalkreuter E."/>
            <person name="Kautsar S.A."/>
            <person name="Yang D."/>
            <person name="Bader C.D."/>
            <person name="Teijaro C.N."/>
            <person name="Fluegel L."/>
            <person name="Davis C.M."/>
            <person name="Simpson J.R."/>
            <person name="Lauterbach L."/>
            <person name="Steele A.D."/>
            <person name="Gui C."/>
            <person name="Meng S."/>
            <person name="Li G."/>
            <person name="Viehrig K."/>
            <person name="Ye F."/>
            <person name="Su P."/>
            <person name="Kiefer A.F."/>
            <person name="Nichols A."/>
            <person name="Cepeda A.J."/>
            <person name="Yan W."/>
            <person name="Fan B."/>
            <person name="Jiang Y."/>
            <person name="Adhikari A."/>
            <person name="Zheng C.-J."/>
            <person name="Schuster L."/>
            <person name="Cowan T.M."/>
            <person name="Smanski M.J."/>
            <person name="Chevrette M.G."/>
            <person name="De Carvalho L.P.S."/>
            <person name="Shen B."/>
        </authorList>
    </citation>
    <scope>NUCLEOTIDE SEQUENCE [LARGE SCALE GENOMIC DNA]</scope>
    <source>
        <strain evidence="7 8">NPDC001650</strain>
    </source>
</reference>
<dbReference type="InterPro" id="IPR051931">
    <property type="entry name" value="PAK3-like"/>
</dbReference>
<dbReference type="InterPro" id="IPR000719">
    <property type="entry name" value="Prot_kinase_dom"/>
</dbReference>
<proteinExistence type="inferred from homology"/>
<feature type="compositionally biased region" description="Low complexity" evidence="4">
    <location>
        <begin position="569"/>
        <end position="578"/>
    </location>
</feature>
<dbReference type="Gene3D" id="1.10.510.10">
    <property type="entry name" value="Transferase(Phosphotransferase) domain 1"/>
    <property type="match status" value="2"/>
</dbReference>
<feature type="compositionally biased region" description="Low complexity" evidence="4">
    <location>
        <begin position="230"/>
        <end position="251"/>
    </location>
</feature>
<feature type="region of interest" description="Disordered" evidence="4">
    <location>
        <begin position="230"/>
        <end position="601"/>
    </location>
</feature>
<evidence type="ECO:0000256" key="1">
    <source>
        <dbReference type="ARBA" id="ARBA00008874"/>
    </source>
</evidence>
<evidence type="ECO:0000313" key="7">
    <source>
        <dbReference type="EMBL" id="MFF4217463.1"/>
    </source>
</evidence>
<feature type="compositionally biased region" description="Gly residues" evidence="4">
    <location>
        <begin position="383"/>
        <end position="406"/>
    </location>
</feature>
<keyword evidence="7" id="KW-0808">Transferase</keyword>
<evidence type="ECO:0000313" key="8">
    <source>
        <dbReference type="Proteomes" id="UP001602123"/>
    </source>
</evidence>
<evidence type="ECO:0000256" key="3">
    <source>
        <dbReference type="ARBA" id="ARBA00022840"/>
    </source>
</evidence>
<feature type="compositionally biased region" description="Pro residues" evidence="4">
    <location>
        <begin position="558"/>
        <end position="568"/>
    </location>
</feature>
<feature type="compositionally biased region" description="Gly residues" evidence="4">
    <location>
        <begin position="296"/>
        <end position="331"/>
    </location>
</feature>
<evidence type="ECO:0000256" key="2">
    <source>
        <dbReference type="ARBA" id="ARBA00022741"/>
    </source>
</evidence>
<feature type="compositionally biased region" description="Low complexity" evidence="4">
    <location>
        <begin position="458"/>
        <end position="494"/>
    </location>
</feature>
<keyword evidence="8" id="KW-1185">Reference proteome</keyword>
<organism evidence="7 8">
    <name type="scientific">Streptomyces nondiastaticus</name>
    <dbReference type="NCBI Taxonomy" id="3154512"/>
    <lineage>
        <taxon>Bacteria</taxon>
        <taxon>Bacillati</taxon>
        <taxon>Actinomycetota</taxon>
        <taxon>Actinomycetes</taxon>
        <taxon>Kitasatosporales</taxon>
        <taxon>Streptomycetaceae</taxon>
        <taxon>Streptomyces</taxon>
    </lineage>
</organism>
<feature type="transmembrane region" description="Helical" evidence="5">
    <location>
        <begin position="851"/>
        <end position="871"/>
    </location>
</feature>
<feature type="compositionally biased region" description="Basic and acidic residues" evidence="4">
    <location>
        <begin position="804"/>
        <end position="817"/>
    </location>
</feature>
<evidence type="ECO:0000256" key="5">
    <source>
        <dbReference type="SAM" id="Phobius"/>
    </source>
</evidence>
<gene>
    <name evidence="7" type="ORF">ACFYZM_14460</name>
</gene>
<feature type="compositionally biased region" description="Low complexity" evidence="4">
    <location>
        <begin position="737"/>
        <end position="748"/>
    </location>
</feature>
<feature type="compositionally biased region" description="Gly residues" evidence="4">
    <location>
        <begin position="262"/>
        <end position="289"/>
    </location>
</feature>
<feature type="region of interest" description="Disordered" evidence="4">
    <location>
        <begin position="881"/>
        <end position="921"/>
    </location>
</feature>
<dbReference type="Pfam" id="PF07714">
    <property type="entry name" value="PK_Tyr_Ser-Thr"/>
    <property type="match status" value="1"/>
</dbReference>
<keyword evidence="7" id="KW-0418">Kinase</keyword>
<protein>
    <submittedName>
        <fullName evidence="7">Protein kinase</fullName>
    </submittedName>
</protein>
<dbReference type="Gene3D" id="3.30.200.20">
    <property type="entry name" value="Phosphorylase Kinase, domain 1"/>
    <property type="match status" value="1"/>
</dbReference>
<comment type="similarity">
    <text evidence="1">Belongs to the protein kinase superfamily. STE Ser/Thr protein kinase family. STE20 subfamily.</text>
</comment>
<dbReference type="InterPro" id="IPR001245">
    <property type="entry name" value="Ser-Thr/Tyr_kinase_cat_dom"/>
</dbReference>